<protein>
    <submittedName>
        <fullName evidence="1">Uncharacterized protein</fullName>
    </submittedName>
</protein>
<gene>
    <name evidence="1" type="ORF">DPMN_153053</name>
</gene>
<reference evidence="1" key="1">
    <citation type="journal article" date="2019" name="bioRxiv">
        <title>The Genome of the Zebra Mussel, Dreissena polymorpha: A Resource for Invasive Species Research.</title>
        <authorList>
            <person name="McCartney M.A."/>
            <person name="Auch B."/>
            <person name="Kono T."/>
            <person name="Mallez S."/>
            <person name="Zhang Y."/>
            <person name="Obille A."/>
            <person name="Becker A."/>
            <person name="Abrahante J.E."/>
            <person name="Garbe J."/>
            <person name="Badalamenti J.P."/>
            <person name="Herman A."/>
            <person name="Mangelson H."/>
            <person name="Liachko I."/>
            <person name="Sullivan S."/>
            <person name="Sone E.D."/>
            <person name="Koren S."/>
            <person name="Silverstein K.A.T."/>
            <person name="Beckman K.B."/>
            <person name="Gohl D.M."/>
        </authorList>
    </citation>
    <scope>NUCLEOTIDE SEQUENCE</scope>
    <source>
        <strain evidence="1">Duluth1</strain>
        <tissue evidence="1">Whole animal</tissue>
    </source>
</reference>
<reference evidence="1" key="2">
    <citation type="submission" date="2020-11" db="EMBL/GenBank/DDBJ databases">
        <authorList>
            <person name="McCartney M.A."/>
            <person name="Auch B."/>
            <person name="Kono T."/>
            <person name="Mallez S."/>
            <person name="Becker A."/>
            <person name="Gohl D.M."/>
            <person name="Silverstein K.A.T."/>
            <person name="Koren S."/>
            <person name="Bechman K.B."/>
            <person name="Herman A."/>
            <person name="Abrahante J.E."/>
            <person name="Garbe J."/>
        </authorList>
    </citation>
    <scope>NUCLEOTIDE SEQUENCE</scope>
    <source>
        <strain evidence="1">Duluth1</strain>
        <tissue evidence="1">Whole animal</tissue>
    </source>
</reference>
<keyword evidence="2" id="KW-1185">Reference proteome</keyword>
<sequence>MHCTARHHCKFVVWTKAEGLIVDVPYDANFVRTTLVRIREFYFKHLLDGGR</sequence>
<dbReference type="EMBL" id="JAIWYP010000007">
    <property type="protein sequence ID" value="KAH3799445.1"/>
    <property type="molecule type" value="Genomic_DNA"/>
</dbReference>
<proteinExistence type="predicted"/>
<evidence type="ECO:0000313" key="1">
    <source>
        <dbReference type="EMBL" id="KAH3799445.1"/>
    </source>
</evidence>
<dbReference type="Proteomes" id="UP000828390">
    <property type="component" value="Unassembled WGS sequence"/>
</dbReference>
<name>A0A9D4J5Q7_DREPO</name>
<accession>A0A9D4J5Q7</accession>
<dbReference type="InterPro" id="IPR011604">
    <property type="entry name" value="PDDEXK-like_dom_sf"/>
</dbReference>
<dbReference type="Gene3D" id="3.90.320.10">
    <property type="match status" value="1"/>
</dbReference>
<comment type="caution">
    <text evidence="1">The sequence shown here is derived from an EMBL/GenBank/DDBJ whole genome shotgun (WGS) entry which is preliminary data.</text>
</comment>
<dbReference type="AlphaFoldDB" id="A0A9D4J5Q7"/>
<organism evidence="1 2">
    <name type="scientific">Dreissena polymorpha</name>
    <name type="common">Zebra mussel</name>
    <name type="synonym">Mytilus polymorpha</name>
    <dbReference type="NCBI Taxonomy" id="45954"/>
    <lineage>
        <taxon>Eukaryota</taxon>
        <taxon>Metazoa</taxon>
        <taxon>Spiralia</taxon>
        <taxon>Lophotrochozoa</taxon>
        <taxon>Mollusca</taxon>
        <taxon>Bivalvia</taxon>
        <taxon>Autobranchia</taxon>
        <taxon>Heteroconchia</taxon>
        <taxon>Euheterodonta</taxon>
        <taxon>Imparidentia</taxon>
        <taxon>Neoheterodontei</taxon>
        <taxon>Myida</taxon>
        <taxon>Dreissenoidea</taxon>
        <taxon>Dreissenidae</taxon>
        <taxon>Dreissena</taxon>
    </lineage>
</organism>
<evidence type="ECO:0000313" key="2">
    <source>
        <dbReference type="Proteomes" id="UP000828390"/>
    </source>
</evidence>